<dbReference type="EMBL" id="LIAE01006565">
    <property type="protein sequence ID" value="PAV87511.1"/>
    <property type="molecule type" value="Genomic_DNA"/>
</dbReference>
<dbReference type="AlphaFoldDB" id="A0A2A2LMN7"/>
<dbReference type="PANTHER" id="PTHR24064">
    <property type="entry name" value="SOLUTE CARRIER FAMILY 22 MEMBER"/>
    <property type="match status" value="1"/>
</dbReference>
<dbReference type="GO" id="GO:0022857">
    <property type="term" value="F:transmembrane transporter activity"/>
    <property type="evidence" value="ECO:0007669"/>
    <property type="project" value="InterPro"/>
</dbReference>
<dbReference type="Gene3D" id="1.20.1250.20">
    <property type="entry name" value="MFS general substrate transporter like domains"/>
    <property type="match status" value="2"/>
</dbReference>
<protein>
    <recommendedName>
        <fullName evidence="9">Major facilitator superfamily (MFS) profile domain-containing protein</fullName>
    </recommendedName>
</protein>
<comment type="caution">
    <text evidence="7">The sequence shown here is derived from an EMBL/GenBank/DDBJ whole genome shotgun (WGS) entry which is preliminary data.</text>
</comment>
<proteinExistence type="predicted"/>
<dbReference type="STRING" id="2018661.A0A2A2LMN7"/>
<evidence type="ECO:0000313" key="7">
    <source>
        <dbReference type="EMBL" id="PAV87511.1"/>
    </source>
</evidence>
<evidence type="ECO:0000256" key="2">
    <source>
        <dbReference type="ARBA" id="ARBA00022692"/>
    </source>
</evidence>
<accession>A0A2A2LMN7</accession>
<reference evidence="7 8" key="1">
    <citation type="journal article" date="2017" name="Curr. Biol.">
        <title>Genome architecture and evolution of a unichromosomal asexual nematode.</title>
        <authorList>
            <person name="Fradin H."/>
            <person name="Zegar C."/>
            <person name="Gutwein M."/>
            <person name="Lucas J."/>
            <person name="Kovtun M."/>
            <person name="Corcoran D."/>
            <person name="Baugh L.R."/>
            <person name="Kiontke K."/>
            <person name="Gunsalus K."/>
            <person name="Fitch D.H."/>
            <person name="Piano F."/>
        </authorList>
    </citation>
    <scope>NUCLEOTIDE SEQUENCE [LARGE SCALE GENOMIC DNA]</scope>
    <source>
        <strain evidence="7">PF1309</strain>
    </source>
</reference>
<keyword evidence="4 6" id="KW-0472">Membrane</keyword>
<dbReference type="SUPFAM" id="SSF103473">
    <property type="entry name" value="MFS general substrate transporter"/>
    <property type="match status" value="2"/>
</dbReference>
<evidence type="ECO:0000256" key="6">
    <source>
        <dbReference type="SAM" id="Phobius"/>
    </source>
</evidence>
<keyword evidence="3 6" id="KW-1133">Transmembrane helix</keyword>
<feature type="transmembrane region" description="Helical" evidence="6">
    <location>
        <begin position="87"/>
        <end position="106"/>
    </location>
</feature>
<keyword evidence="8" id="KW-1185">Reference proteome</keyword>
<dbReference type="InterPro" id="IPR036259">
    <property type="entry name" value="MFS_trans_sf"/>
</dbReference>
<feature type="transmembrane region" description="Helical" evidence="6">
    <location>
        <begin position="236"/>
        <end position="255"/>
    </location>
</feature>
<dbReference type="OrthoDB" id="5141738at2759"/>
<gene>
    <name evidence="7" type="ORF">WR25_07185</name>
</gene>
<evidence type="ECO:0000256" key="3">
    <source>
        <dbReference type="ARBA" id="ARBA00022989"/>
    </source>
</evidence>
<feature type="region of interest" description="Disordered" evidence="5">
    <location>
        <begin position="348"/>
        <end position="385"/>
    </location>
</feature>
<comment type="subcellular location">
    <subcellularLocation>
        <location evidence="1">Membrane</location>
        <topology evidence="1">Multi-pass membrane protein</topology>
    </subcellularLocation>
</comment>
<feature type="compositionally biased region" description="Basic and acidic residues" evidence="5">
    <location>
        <begin position="348"/>
        <end position="363"/>
    </location>
</feature>
<evidence type="ECO:0000313" key="8">
    <source>
        <dbReference type="Proteomes" id="UP000218231"/>
    </source>
</evidence>
<feature type="transmembrane region" description="Helical" evidence="6">
    <location>
        <begin position="32"/>
        <end position="52"/>
    </location>
</feature>
<dbReference type="Proteomes" id="UP000218231">
    <property type="component" value="Unassembled WGS sequence"/>
</dbReference>
<evidence type="ECO:0000256" key="5">
    <source>
        <dbReference type="SAM" id="MobiDB-lite"/>
    </source>
</evidence>
<dbReference type="Pfam" id="PF07690">
    <property type="entry name" value="MFS_1"/>
    <property type="match status" value="1"/>
</dbReference>
<evidence type="ECO:0008006" key="9">
    <source>
        <dbReference type="Google" id="ProtNLM"/>
    </source>
</evidence>
<dbReference type="GO" id="GO:0016020">
    <property type="term" value="C:membrane"/>
    <property type="evidence" value="ECO:0007669"/>
    <property type="project" value="UniProtKB-SubCell"/>
</dbReference>
<name>A0A2A2LMN7_9BILA</name>
<evidence type="ECO:0000256" key="4">
    <source>
        <dbReference type="ARBA" id="ARBA00023136"/>
    </source>
</evidence>
<dbReference type="InterPro" id="IPR011701">
    <property type="entry name" value="MFS"/>
</dbReference>
<feature type="transmembrane region" description="Helical" evidence="6">
    <location>
        <begin position="118"/>
        <end position="140"/>
    </location>
</feature>
<sequence>MEIENSEENSLEDEDPYLLDNVLAKFGATNPVPLYITTVMGSLWILGAMASMSPAYMSPSKPVANSTFETVQVEFNITKGYIDRGEFVSSAYFVGCLCMGQFYAILADRYGRRPLLVFSVIMSGIFGMLGSFSSIFNLVLVCRFMQGSFAGIVTITNWVMCAESIPFKSHGIASVFFGICWVLDKIIVDTQKLIEANVRVKTKDETLLQQLSLLIKDKHILLCTSMQCIIWIGRKPSVIIAHLITSVSMFIMFFIDSRMHSAIFLILWLTAKFSISCAYMSCFVYGAELFPTVCRSMCLGVCTTLCNLGAMISPHVLALDRLLFPRCSFLFHACVCILAAWATTPLPETKDSHGKVPESESRTSRTSGTTTSDYVETPLVEHEKS</sequence>
<keyword evidence="2 6" id="KW-0812">Transmembrane</keyword>
<feature type="transmembrane region" description="Helical" evidence="6">
    <location>
        <begin position="323"/>
        <end position="342"/>
    </location>
</feature>
<evidence type="ECO:0000256" key="1">
    <source>
        <dbReference type="ARBA" id="ARBA00004141"/>
    </source>
</evidence>
<organism evidence="7 8">
    <name type="scientific">Diploscapter pachys</name>
    <dbReference type="NCBI Taxonomy" id="2018661"/>
    <lineage>
        <taxon>Eukaryota</taxon>
        <taxon>Metazoa</taxon>
        <taxon>Ecdysozoa</taxon>
        <taxon>Nematoda</taxon>
        <taxon>Chromadorea</taxon>
        <taxon>Rhabditida</taxon>
        <taxon>Rhabditina</taxon>
        <taxon>Rhabditomorpha</taxon>
        <taxon>Rhabditoidea</taxon>
        <taxon>Rhabditidae</taxon>
        <taxon>Diploscapter</taxon>
    </lineage>
</organism>
<feature type="transmembrane region" description="Helical" evidence="6">
    <location>
        <begin position="261"/>
        <end position="285"/>
    </location>
</feature>